<protein>
    <submittedName>
        <fullName evidence="2">Uncharacterized protein</fullName>
    </submittedName>
</protein>
<keyword evidence="1" id="KW-1133">Transmembrane helix</keyword>
<dbReference type="AlphaFoldDB" id="A0A0E9UZS5"/>
<keyword evidence="1" id="KW-0812">Transmembrane</keyword>
<reference evidence="2" key="2">
    <citation type="journal article" date="2015" name="Fish Shellfish Immunol.">
        <title>Early steps in the European eel (Anguilla anguilla)-Vibrio vulnificus interaction in the gills: Role of the RtxA13 toxin.</title>
        <authorList>
            <person name="Callol A."/>
            <person name="Pajuelo D."/>
            <person name="Ebbesson L."/>
            <person name="Teles M."/>
            <person name="MacKenzie S."/>
            <person name="Amaro C."/>
        </authorList>
    </citation>
    <scope>NUCLEOTIDE SEQUENCE</scope>
</reference>
<feature type="transmembrane region" description="Helical" evidence="1">
    <location>
        <begin position="37"/>
        <end position="56"/>
    </location>
</feature>
<evidence type="ECO:0000313" key="2">
    <source>
        <dbReference type="EMBL" id="JAH71287.1"/>
    </source>
</evidence>
<name>A0A0E9UZS5_ANGAN</name>
<sequence length="57" mass="6358">MEADVLLFAQVILMPGHALKGLNYSLVRMINLLFNDLIIIDLAQITLSLYLMVLVAV</sequence>
<proteinExistence type="predicted"/>
<accession>A0A0E9UZS5</accession>
<reference evidence="2" key="1">
    <citation type="submission" date="2014-11" db="EMBL/GenBank/DDBJ databases">
        <authorList>
            <person name="Amaro Gonzalez C."/>
        </authorList>
    </citation>
    <scope>NUCLEOTIDE SEQUENCE</scope>
</reference>
<evidence type="ECO:0000256" key="1">
    <source>
        <dbReference type="SAM" id="Phobius"/>
    </source>
</evidence>
<dbReference type="EMBL" id="GBXM01037290">
    <property type="protein sequence ID" value="JAH71287.1"/>
    <property type="molecule type" value="Transcribed_RNA"/>
</dbReference>
<keyword evidence="1" id="KW-0472">Membrane</keyword>
<organism evidence="2">
    <name type="scientific">Anguilla anguilla</name>
    <name type="common">European freshwater eel</name>
    <name type="synonym">Muraena anguilla</name>
    <dbReference type="NCBI Taxonomy" id="7936"/>
    <lineage>
        <taxon>Eukaryota</taxon>
        <taxon>Metazoa</taxon>
        <taxon>Chordata</taxon>
        <taxon>Craniata</taxon>
        <taxon>Vertebrata</taxon>
        <taxon>Euteleostomi</taxon>
        <taxon>Actinopterygii</taxon>
        <taxon>Neopterygii</taxon>
        <taxon>Teleostei</taxon>
        <taxon>Anguilliformes</taxon>
        <taxon>Anguillidae</taxon>
        <taxon>Anguilla</taxon>
    </lineage>
</organism>